<name>A0A9D9ETX8_9BACT</name>
<dbReference type="SUPFAM" id="SSF102114">
    <property type="entry name" value="Radical SAM enzymes"/>
    <property type="match status" value="1"/>
</dbReference>
<dbReference type="SFLD" id="SFLDG01067">
    <property type="entry name" value="SPASM/twitch_domain_containing"/>
    <property type="match status" value="1"/>
</dbReference>
<keyword evidence="3" id="KW-0479">Metal-binding</keyword>
<dbReference type="Gene3D" id="3.20.20.70">
    <property type="entry name" value="Aldolase class I"/>
    <property type="match status" value="1"/>
</dbReference>
<evidence type="ECO:0000256" key="4">
    <source>
        <dbReference type="ARBA" id="ARBA00023004"/>
    </source>
</evidence>
<evidence type="ECO:0000256" key="3">
    <source>
        <dbReference type="ARBA" id="ARBA00022723"/>
    </source>
</evidence>
<dbReference type="InterPro" id="IPR058240">
    <property type="entry name" value="rSAM_sf"/>
</dbReference>
<evidence type="ECO:0000256" key="5">
    <source>
        <dbReference type="ARBA" id="ARBA00023014"/>
    </source>
</evidence>
<dbReference type="SFLD" id="SFLDS00029">
    <property type="entry name" value="Radical_SAM"/>
    <property type="match status" value="1"/>
</dbReference>
<dbReference type="InterPro" id="IPR050377">
    <property type="entry name" value="Radical_SAM_PqqE_MftC-like"/>
</dbReference>
<comment type="cofactor">
    <cofactor evidence="1">
        <name>[4Fe-4S] cluster</name>
        <dbReference type="ChEBI" id="CHEBI:49883"/>
    </cofactor>
</comment>
<keyword evidence="2" id="KW-0949">S-adenosyl-L-methionine</keyword>
<dbReference type="GO" id="GO:0051536">
    <property type="term" value="F:iron-sulfur cluster binding"/>
    <property type="evidence" value="ECO:0007669"/>
    <property type="project" value="UniProtKB-KW"/>
</dbReference>
<evidence type="ECO:0000313" key="8">
    <source>
        <dbReference type="Proteomes" id="UP000823661"/>
    </source>
</evidence>
<dbReference type="Proteomes" id="UP000823661">
    <property type="component" value="Unassembled WGS sequence"/>
</dbReference>
<dbReference type="PANTHER" id="PTHR11228:SF7">
    <property type="entry name" value="PQQA PEPTIDE CYCLASE"/>
    <property type="match status" value="1"/>
</dbReference>
<reference evidence="7" key="1">
    <citation type="submission" date="2020-10" db="EMBL/GenBank/DDBJ databases">
        <authorList>
            <person name="Gilroy R."/>
        </authorList>
    </citation>
    <scope>NUCLEOTIDE SEQUENCE</scope>
    <source>
        <strain evidence="7">B1-20833</strain>
    </source>
</reference>
<sequence length="300" mass="34331">MKSITSFLYLPLWFFKARVLGRKIPLQTVLFVSDRCNLRCRHCSVYAKKDVTTKSYSQIREELLYSYRLGSRFVDFEGGEPTLWRDGEHDLNSLIRLAKEIGFFSTTVTTNATMPFRNIEADSIWVSMDGVGKYHDAVRGAGMFDRLVENVRDCGHPALSVNMVVSRLNYESLDEAMEFVRNNPHIRQISINFLTPYPGSEDLMLDPDIRSSIIDKVIDYKKKGYPIMNSVSGLKMMKKMDFRKYCWVSNFITVDGVRHPDCGGSELGLCDRCGFCMSGEMYSVMHLKPDTLLAGLNLRM</sequence>
<evidence type="ECO:0000259" key="6">
    <source>
        <dbReference type="PROSITE" id="PS51918"/>
    </source>
</evidence>
<reference evidence="7" key="2">
    <citation type="journal article" date="2021" name="PeerJ">
        <title>Extensive microbial diversity within the chicken gut microbiome revealed by metagenomics and culture.</title>
        <authorList>
            <person name="Gilroy R."/>
            <person name="Ravi A."/>
            <person name="Getino M."/>
            <person name="Pursley I."/>
            <person name="Horton D.L."/>
            <person name="Alikhan N.F."/>
            <person name="Baker D."/>
            <person name="Gharbi K."/>
            <person name="Hall N."/>
            <person name="Watson M."/>
            <person name="Adriaenssens E.M."/>
            <person name="Foster-Nyarko E."/>
            <person name="Jarju S."/>
            <person name="Secka A."/>
            <person name="Antonio M."/>
            <person name="Oren A."/>
            <person name="Chaudhuri R.R."/>
            <person name="La Ragione R."/>
            <person name="Hildebrand F."/>
            <person name="Pallen M.J."/>
        </authorList>
    </citation>
    <scope>NUCLEOTIDE SEQUENCE</scope>
    <source>
        <strain evidence="7">B1-20833</strain>
    </source>
</reference>
<dbReference type="GO" id="GO:0003824">
    <property type="term" value="F:catalytic activity"/>
    <property type="evidence" value="ECO:0007669"/>
    <property type="project" value="InterPro"/>
</dbReference>
<dbReference type="EMBL" id="JADIMI010000086">
    <property type="protein sequence ID" value="MBO8453028.1"/>
    <property type="molecule type" value="Genomic_DNA"/>
</dbReference>
<accession>A0A9D9ETX8</accession>
<dbReference type="Pfam" id="PF04055">
    <property type="entry name" value="Radical_SAM"/>
    <property type="match status" value="1"/>
</dbReference>
<evidence type="ECO:0000313" key="7">
    <source>
        <dbReference type="EMBL" id="MBO8453028.1"/>
    </source>
</evidence>
<dbReference type="InterPro" id="IPR013785">
    <property type="entry name" value="Aldolase_TIM"/>
</dbReference>
<comment type="caution">
    <text evidence="7">The sequence shown here is derived from an EMBL/GenBank/DDBJ whole genome shotgun (WGS) entry which is preliminary data.</text>
</comment>
<keyword evidence="4" id="KW-0408">Iron</keyword>
<dbReference type="PANTHER" id="PTHR11228">
    <property type="entry name" value="RADICAL SAM DOMAIN PROTEIN"/>
    <property type="match status" value="1"/>
</dbReference>
<dbReference type="CDD" id="cd01335">
    <property type="entry name" value="Radical_SAM"/>
    <property type="match status" value="1"/>
</dbReference>
<dbReference type="PROSITE" id="PS51918">
    <property type="entry name" value="RADICAL_SAM"/>
    <property type="match status" value="1"/>
</dbReference>
<dbReference type="InterPro" id="IPR007197">
    <property type="entry name" value="rSAM"/>
</dbReference>
<gene>
    <name evidence="7" type="ORF">IAC06_09145</name>
</gene>
<evidence type="ECO:0000256" key="1">
    <source>
        <dbReference type="ARBA" id="ARBA00001966"/>
    </source>
</evidence>
<dbReference type="AlphaFoldDB" id="A0A9D9ETX8"/>
<protein>
    <submittedName>
        <fullName evidence="7">Radical SAM protein</fullName>
    </submittedName>
</protein>
<feature type="domain" description="Radical SAM core" evidence="6">
    <location>
        <begin position="22"/>
        <end position="226"/>
    </location>
</feature>
<proteinExistence type="predicted"/>
<dbReference type="GO" id="GO:0046872">
    <property type="term" value="F:metal ion binding"/>
    <property type="evidence" value="ECO:0007669"/>
    <property type="project" value="UniProtKB-KW"/>
</dbReference>
<organism evidence="7 8">
    <name type="scientific">Candidatus Cryptobacteroides intestinavium</name>
    <dbReference type="NCBI Taxonomy" id="2840766"/>
    <lineage>
        <taxon>Bacteria</taxon>
        <taxon>Pseudomonadati</taxon>
        <taxon>Bacteroidota</taxon>
        <taxon>Bacteroidia</taxon>
        <taxon>Bacteroidales</taxon>
        <taxon>Candidatus Cryptobacteroides</taxon>
    </lineage>
</organism>
<keyword evidence="5" id="KW-0411">Iron-sulfur</keyword>
<evidence type="ECO:0000256" key="2">
    <source>
        <dbReference type="ARBA" id="ARBA00022691"/>
    </source>
</evidence>